<reference evidence="2" key="2">
    <citation type="submission" date="2022-01" db="EMBL/GenBank/DDBJ databases">
        <authorList>
            <person name="Yamashiro T."/>
            <person name="Shiraishi A."/>
            <person name="Satake H."/>
            <person name="Nakayama K."/>
        </authorList>
    </citation>
    <scope>NUCLEOTIDE SEQUENCE</scope>
</reference>
<organism evidence="2 3">
    <name type="scientific">Tanacetum coccineum</name>
    <dbReference type="NCBI Taxonomy" id="301880"/>
    <lineage>
        <taxon>Eukaryota</taxon>
        <taxon>Viridiplantae</taxon>
        <taxon>Streptophyta</taxon>
        <taxon>Embryophyta</taxon>
        <taxon>Tracheophyta</taxon>
        <taxon>Spermatophyta</taxon>
        <taxon>Magnoliopsida</taxon>
        <taxon>eudicotyledons</taxon>
        <taxon>Gunneridae</taxon>
        <taxon>Pentapetalae</taxon>
        <taxon>asterids</taxon>
        <taxon>campanulids</taxon>
        <taxon>Asterales</taxon>
        <taxon>Asteraceae</taxon>
        <taxon>Asteroideae</taxon>
        <taxon>Anthemideae</taxon>
        <taxon>Anthemidinae</taxon>
        <taxon>Tanacetum</taxon>
    </lineage>
</organism>
<keyword evidence="3" id="KW-1185">Reference proteome</keyword>
<sequence>MDAGEPPEMDPYEEVAQQGQAAPPSPAYVPDPIELEHHVPVYIPEPVYPEYLVPSDGDIPIKDPEEDPIDYAYEEEYLALADPTAVASPGVDLVTSVEETEPFETDESAATPPPPPTYRTISRMSVRSQAPIPFPSKAEVARLLVLPTPPPSLLTLLSSPLPHIPSPPLPLPSPPTTSYTYAEAPLGYKVAGIWMRAASPLPLPAPSTSRIADIPEADILPQKRLLLTTPTPRFEVGESSAAAARQPRSTVTQVVNLRVSYQADVRRRESEEFYTRHQDAQRDRATLRDEVDTLRRYLSSLCTTHEQERVEARQALDRSKAHNRAL</sequence>
<proteinExistence type="predicted"/>
<evidence type="ECO:0000256" key="1">
    <source>
        <dbReference type="SAM" id="MobiDB-lite"/>
    </source>
</evidence>
<name>A0ABQ4ZLZ3_9ASTR</name>
<evidence type="ECO:0000313" key="3">
    <source>
        <dbReference type="Proteomes" id="UP001151760"/>
    </source>
</evidence>
<protein>
    <submittedName>
        <fullName evidence="2">Uncharacterized protein</fullName>
    </submittedName>
</protein>
<dbReference type="Proteomes" id="UP001151760">
    <property type="component" value="Unassembled WGS sequence"/>
</dbReference>
<feature type="compositionally biased region" description="Acidic residues" evidence="1">
    <location>
        <begin position="1"/>
        <end position="13"/>
    </location>
</feature>
<accession>A0ABQ4ZLZ3</accession>
<dbReference type="EMBL" id="BQNB010011429">
    <property type="protein sequence ID" value="GJS90461.1"/>
    <property type="molecule type" value="Genomic_DNA"/>
</dbReference>
<reference evidence="2" key="1">
    <citation type="journal article" date="2022" name="Int. J. Mol. Sci.">
        <title>Draft Genome of Tanacetum Coccineum: Genomic Comparison of Closely Related Tanacetum-Family Plants.</title>
        <authorList>
            <person name="Yamashiro T."/>
            <person name="Shiraishi A."/>
            <person name="Nakayama K."/>
            <person name="Satake H."/>
        </authorList>
    </citation>
    <scope>NUCLEOTIDE SEQUENCE</scope>
</reference>
<gene>
    <name evidence="2" type="ORF">Tco_0773097</name>
</gene>
<comment type="caution">
    <text evidence="2">The sequence shown here is derived from an EMBL/GenBank/DDBJ whole genome shotgun (WGS) entry which is preliminary data.</text>
</comment>
<evidence type="ECO:0000313" key="2">
    <source>
        <dbReference type="EMBL" id="GJS90461.1"/>
    </source>
</evidence>
<feature type="region of interest" description="Disordered" evidence="1">
    <location>
        <begin position="1"/>
        <end position="32"/>
    </location>
</feature>